<dbReference type="HOGENOM" id="CLU_2135359_0_0_1"/>
<gene>
    <name evidence="1" type="ORF">M407DRAFT_30141</name>
</gene>
<reference evidence="2" key="2">
    <citation type="submission" date="2015-01" db="EMBL/GenBank/DDBJ databases">
        <title>Evolutionary Origins and Diversification of the Mycorrhizal Mutualists.</title>
        <authorList>
            <consortium name="DOE Joint Genome Institute"/>
            <consortium name="Mycorrhizal Genomics Consortium"/>
            <person name="Kohler A."/>
            <person name="Kuo A."/>
            <person name="Nagy L.G."/>
            <person name="Floudas D."/>
            <person name="Copeland A."/>
            <person name="Barry K.W."/>
            <person name="Cichocki N."/>
            <person name="Veneault-Fourrey C."/>
            <person name="LaButti K."/>
            <person name="Lindquist E.A."/>
            <person name="Lipzen A."/>
            <person name="Lundell T."/>
            <person name="Morin E."/>
            <person name="Murat C."/>
            <person name="Riley R."/>
            <person name="Ohm R."/>
            <person name="Sun H."/>
            <person name="Tunlid A."/>
            <person name="Henrissat B."/>
            <person name="Grigoriev I.V."/>
            <person name="Hibbett D.S."/>
            <person name="Martin F."/>
        </authorList>
    </citation>
    <scope>NUCLEOTIDE SEQUENCE [LARGE SCALE GENOMIC DNA]</scope>
    <source>
        <strain evidence="2">MUT 4182</strain>
    </source>
</reference>
<dbReference type="AlphaFoldDB" id="A0A0C3Q8Q7"/>
<protein>
    <submittedName>
        <fullName evidence="1">Uncharacterized protein</fullName>
    </submittedName>
</protein>
<keyword evidence="2" id="KW-1185">Reference proteome</keyword>
<evidence type="ECO:0000313" key="2">
    <source>
        <dbReference type="Proteomes" id="UP000054248"/>
    </source>
</evidence>
<evidence type="ECO:0000313" key="1">
    <source>
        <dbReference type="EMBL" id="KIO20179.1"/>
    </source>
</evidence>
<proteinExistence type="predicted"/>
<reference evidence="1 2" key="1">
    <citation type="submission" date="2014-04" db="EMBL/GenBank/DDBJ databases">
        <authorList>
            <consortium name="DOE Joint Genome Institute"/>
            <person name="Kuo A."/>
            <person name="Girlanda M."/>
            <person name="Perotto S."/>
            <person name="Kohler A."/>
            <person name="Nagy L.G."/>
            <person name="Floudas D."/>
            <person name="Copeland A."/>
            <person name="Barry K.W."/>
            <person name="Cichocki N."/>
            <person name="Veneault-Fourrey C."/>
            <person name="LaButti K."/>
            <person name="Lindquist E.A."/>
            <person name="Lipzen A."/>
            <person name="Lundell T."/>
            <person name="Morin E."/>
            <person name="Murat C."/>
            <person name="Sun H."/>
            <person name="Tunlid A."/>
            <person name="Henrissat B."/>
            <person name="Grigoriev I.V."/>
            <person name="Hibbett D.S."/>
            <person name="Martin F."/>
            <person name="Nordberg H.P."/>
            <person name="Cantor M.N."/>
            <person name="Hua S.X."/>
        </authorList>
    </citation>
    <scope>NUCLEOTIDE SEQUENCE [LARGE SCALE GENOMIC DNA]</scope>
    <source>
        <strain evidence="1 2">MUT 4182</strain>
    </source>
</reference>
<name>A0A0C3Q8Q7_9AGAM</name>
<dbReference type="EMBL" id="KN823183">
    <property type="protein sequence ID" value="KIO20179.1"/>
    <property type="molecule type" value="Genomic_DNA"/>
</dbReference>
<dbReference type="Proteomes" id="UP000054248">
    <property type="component" value="Unassembled WGS sequence"/>
</dbReference>
<accession>A0A0C3Q8Q7</accession>
<sequence length="113" mass="12688">MPLQITFQDDSVSDPDMPLAQPQSTIFQFLVCLAPHAARWEAVDITTKTQSWDRNSIDLLASVRVPQLKHYPSDRAVHPAPSIVTLESPALLHQIPNLQELYLNEVNIHGPEI</sequence>
<organism evidence="1 2">
    <name type="scientific">Tulasnella calospora MUT 4182</name>
    <dbReference type="NCBI Taxonomy" id="1051891"/>
    <lineage>
        <taxon>Eukaryota</taxon>
        <taxon>Fungi</taxon>
        <taxon>Dikarya</taxon>
        <taxon>Basidiomycota</taxon>
        <taxon>Agaricomycotina</taxon>
        <taxon>Agaricomycetes</taxon>
        <taxon>Cantharellales</taxon>
        <taxon>Tulasnellaceae</taxon>
        <taxon>Tulasnella</taxon>
    </lineage>
</organism>